<dbReference type="GO" id="GO:0006302">
    <property type="term" value="P:double-strand break repair"/>
    <property type="evidence" value="ECO:0007669"/>
    <property type="project" value="InterPro"/>
</dbReference>
<dbReference type="InterPro" id="IPR027417">
    <property type="entry name" value="P-loop_NTPase"/>
</dbReference>
<organism evidence="9 10">
    <name type="scientific">Microlunatus flavus</name>
    <dbReference type="NCBI Taxonomy" id="1036181"/>
    <lineage>
        <taxon>Bacteria</taxon>
        <taxon>Bacillati</taxon>
        <taxon>Actinomycetota</taxon>
        <taxon>Actinomycetes</taxon>
        <taxon>Propionibacteriales</taxon>
        <taxon>Propionibacteriaceae</taxon>
        <taxon>Microlunatus</taxon>
    </lineage>
</organism>
<sequence>MRLDRRPVRRVDGREDADVSWGRWPTTLPVVDQVLREGLVLDAGVTFVVGENGSGKSTLLEGIAGAYGLSLEGGTRNTVHETVRTESDLHDWLRLTRAAGASRWGYFLRAETMHGYLSYLDSGAGGPGDPKFHELSHGESILQMVRKYLGSPGFYCLDEPETALSFASTLALVAALHELATTEGAQVVCATHSPVLAALPGATILEVGDWGLRETSWDDLVLVANWRSYLTDPHRYLRHVIDD</sequence>
<dbReference type="RefSeq" id="WP_091182688.1">
    <property type="nucleotide sequence ID" value="NZ_FOFA01000007.1"/>
</dbReference>
<evidence type="ECO:0000259" key="8">
    <source>
        <dbReference type="SMART" id="SM00382"/>
    </source>
</evidence>
<keyword evidence="3" id="KW-1003">Cell membrane</keyword>
<dbReference type="SMART" id="SM00382">
    <property type="entry name" value="AAA"/>
    <property type="match status" value="1"/>
</dbReference>
<dbReference type="InterPro" id="IPR003593">
    <property type="entry name" value="AAA+_ATPase"/>
</dbReference>
<dbReference type="GO" id="GO:0006826">
    <property type="term" value="P:iron ion transport"/>
    <property type="evidence" value="ECO:0007669"/>
    <property type="project" value="UniProtKB-KW"/>
</dbReference>
<dbReference type="Proteomes" id="UP000198504">
    <property type="component" value="Unassembled WGS sequence"/>
</dbReference>
<evidence type="ECO:0000313" key="9">
    <source>
        <dbReference type="EMBL" id="SEQ91955.1"/>
    </source>
</evidence>
<evidence type="ECO:0000256" key="3">
    <source>
        <dbReference type="ARBA" id="ARBA00022475"/>
    </source>
</evidence>
<evidence type="ECO:0000256" key="6">
    <source>
        <dbReference type="ARBA" id="ARBA00023065"/>
    </source>
</evidence>
<dbReference type="GO" id="GO:0005524">
    <property type="term" value="F:ATP binding"/>
    <property type="evidence" value="ECO:0007669"/>
    <property type="project" value="InterPro"/>
</dbReference>
<evidence type="ECO:0000256" key="5">
    <source>
        <dbReference type="ARBA" id="ARBA00023004"/>
    </source>
</evidence>
<proteinExistence type="predicted"/>
<dbReference type="Pfam" id="PF13304">
    <property type="entry name" value="AAA_21"/>
    <property type="match status" value="1"/>
</dbReference>
<evidence type="ECO:0000256" key="4">
    <source>
        <dbReference type="ARBA" id="ARBA00022496"/>
    </source>
</evidence>
<evidence type="ECO:0000256" key="1">
    <source>
        <dbReference type="ARBA" id="ARBA00004202"/>
    </source>
</evidence>
<feature type="domain" description="AAA+ ATPase" evidence="8">
    <location>
        <begin position="42"/>
        <end position="212"/>
    </location>
</feature>
<dbReference type="InterPro" id="IPR038729">
    <property type="entry name" value="Rad50/SbcC_AAA"/>
</dbReference>
<dbReference type="EMBL" id="FOFA01000007">
    <property type="protein sequence ID" value="SEQ91955.1"/>
    <property type="molecule type" value="Genomic_DNA"/>
</dbReference>
<keyword evidence="6" id="KW-0406">Ion transport</keyword>
<dbReference type="PANTHER" id="PTHR42771:SF2">
    <property type="entry name" value="IRON(3+)-HYDROXAMATE IMPORT ATP-BINDING PROTEIN FHUC"/>
    <property type="match status" value="1"/>
</dbReference>
<dbReference type="OrthoDB" id="9784297at2"/>
<dbReference type="STRING" id="1036181.SAMN05421756_1073"/>
<dbReference type="SUPFAM" id="SSF52540">
    <property type="entry name" value="P-loop containing nucleoside triphosphate hydrolases"/>
    <property type="match status" value="1"/>
</dbReference>
<evidence type="ECO:0000256" key="2">
    <source>
        <dbReference type="ARBA" id="ARBA00022448"/>
    </source>
</evidence>
<protein>
    <submittedName>
        <fullName evidence="9">Predicted ATPase</fullName>
    </submittedName>
</protein>
<dbReference type="GO" id="GO:0016887">
    <property type="term" value="F:ATP hydrolysis activity"/>
    <property type="evidence" value="ECO:0007669"/>
    <property type="project" value="InterPro"/>
</dbReference>
<gene>
    <name evidence="9" type="ORF">SAMN05421756_1073</name>
</gene>
<dbReference type="InterPro" id="IPR051535">
    <property type="entry name" value="Siderophore_ABC-ATPase"/>
</dbReference>
<dbReference type="Pfam" id="PF13476">
    <property type="entry name" value="AAA_23"/>
    <property type="match status" value="1"/>
</dbReference>
<keyword evidence="2" id="KW-0813">Transport</keyword>
<dbReference type="InterPro" id="IPR003959">
    <property type="entry name" value="ATPase_AAA_core"/>
</dbReference>
<keyword evidence="5" id="KW-0408">Iron</keyword>
<dbReference type="Gene3D" id="3.40.50.300">
    <property type="entry name" value="P-loop containing nucleotide triphosphate hydrolases"/>
    <property type="match status" value="2"/>
</dbReference>
<comment type="subcellular location">
    <subcellularLocation>
        <location evidence="1">Cell membrane</location>
        <topology evidence="1">Peripheral membrane protein</topology>
    </subcellularLocation>
</comment>
<keyword evidence="4" id="KW-0410">Iron transport</keyword>
<name>A0A1H9JZJ6_9ACTN</name>
<evidence type="ECO:0000256" key="7">
    <source>
        <dbReference type="ARBA" id="ARBA00023136"/>
    </source>
</evidence>
<dbReference type="PANTHER" id="PTHR42771">
    <property type="entry name" value="IRON(3+)-HYDROXAMATE IMPORT ATP-BINDING PROTEIN FHUC"/>
    <property type="match status" value="1"/>
</dbReference>
<dbReference type="CDD" id="cd00267">
    <property type="entry name" value="ABC_ATPase"/>
    <property type="match status" value="1"/>
</dbReference>
<dbReference type="AlphaFoldDB" id="A0A1H9JZJ6"/>
<dbReference type="GO" id="GO:0005886">
    <property type="term" value="C:plasma membrane"/>
    <property type="evidence" value="ECO:0007669"/>
    <property type="project" value="UniProtKB-SubCell"/>
</dbReference>
<evidence type="ECO:0000313" key="10">
    <source>
        <dbReference type="Proteomes" id="UP000198504"/>
    </source>
</evidence>
<reference evidence="10" key="1">
    <citation type="submission" date="2016-10" db="EMBL/GenBank/DDBJ databases">
        <authorList>
            <person name="Varghese N."/>
            <person name="Submissions S."/>
        </authorList>
    </citation>
    <scope>NUCLEOTIDE SEQUENCE [LARGE SCALE GENOMIC DNA]</scope>
    <source>
        <strain evidence="10">CGMCC 4.6856</strain>
    </source>
</reference>
<accession>A0A1H9JZJ6</accession>
<keyword evidence="10" id="KW-1185">Reference proteome</keyword>
<keyword evidence="7" id="KW-0472">Membrane</keyword>